<feature type="region of interest" description="Disordered" evidence="2">
    <location>
        <begin position="667"/>
        <end position="713"/>
    </location>
</feature>
<proteinExistence type="predicted"/>
<feature type="region of interest" description="Disordered" evidence="2">
    <location>
        <begin position="484"/>
        <end position="507"/>
    </location>
</feature>
<dbReference type="EMBL" id="CP111014">
    <property type="protein sequence ID" value="WAQ99138.1"/>
    <property type="molecule type" value="Genomic_DNA"/>
</dbReference>
<feature type="domain" description="Ubinuclein middle" evidence="3">
    <location>
        <begin position="328"/>
        <end position="380"/>
    </location>
</feature>
<reference evidence="4" key="1">
    <citation type="submission" date="2022-11" db="EMBL/GenBank/DDBJ databases">
        <title>Centuries of genome instability and evolution in soft-shell clam transmissible cancer (bioRxiv).</title>
        <authorList>
            <person name="Hart S.F.M."/>
            <person name="Yonemitsu M.A."/>
            <person name="Giersch R.M."/>
            <person name="Beal B.F."/>
            <person name="Arriagada G."/>
            <person name="Davis B.W."/>
            <person name="Ostrander E.A."/>
            <person name="Goff S.P."/>
            <person name="Metzger M.J."/>
        </authorList>
    </citation>
    <scope>NUCLEOTIDE SEQUENCE</scope>
    <source>
        <strain evidence="4">MELC-2E11</strain>
        <tissue evidence="4">Siphon/mantle</tissue>
    </source>
</reference>
<feature type="compositionally biased region" description="Polar residues" evidence="2">
    <location>
        <begin position="202"/>
        <end position="216"/>
    </location>
</feature>
<feature type="compositionally biased region" description="Polar residues" evidence="2">
    <location>
        <begin position="815"/>
        <end position="840"/>
    </location>
</feature>
<keyword evidence="5" id="KW-1185">Reference proteome</keyword>
<sequence>MEGPKRLDFTTVGPVGTEQKKAPTPKTFRLVLDLSDSTDTTCPEFFYSELVKPSSDANKSIVNKSINNNPDDPFGDDDEEKMQAIAKSFEDKYNYDELLPETMTTKLGGFYINSGKLDLKEMSDNSEDEFLSPQPVKKNKKRRISSDEDSDGEQKIKKKKIKDTLTVDGDVKKKKKKKLIVPPGEKPFKKPKLLKENKNGKQSAVSALIKSTSPNMNGERPVENGFSNPSENGEGQSHLKSNISMVIESVVAMATQDDSNSQDVEEPKKVVDPESIPNLPDNLPSGMEAKLNELKILVSTNCCSTVNRIMPGLLEKYEEECKKVAIERSALCDVVRVKMNAYSICKPKSQSAEEFCKAFLETEVRPIWLKGWMQTRVLFKESKSAHSIWTNPQKTKKLTVLGKKTFTSPSMGGNTPSPGCNMSMSSDGGSIKAPSVTVTKITPGSGSLKSAVGAANVKQVVHTPNTPMLPPKKAVPTLLDYAQGTSNSGGASNSMSMTDKSNSKSIGQGPHVEMIKIINPKLTGSSQKSSDNKTWDHKASDILRSSMASEVNKTSPQKPIVQRQNSNSISTSQAANSYLAQFANFANAPIALLKSSNNSGSNSNSDVINLSTKTDHQYYQTQLEIERQKQILKLTAEQRQMIEKTKQLQQQQQKQQQAAKNVITVSRPSGNVSHSSLQNNKSPSQSPMSLAMSKNIPSSQGASKTTPKQLASQFSKYSEQLIRQQLSDSGNMSMNERQGKMLSPTDPLRKTSPQAQQVRTVQPISQVNHSAKPQQMPHLQSHGHIQGAAHAKPVVTDGGANSSATSLLKSLFGQMTSNQSKPQSFPSTHLTSPQRLQGSTLPKPVVSPQSQISPKQWNSGSSSGQMAQATFANSMGHQAKQAYIQAVSGMQAYPAMKLSTQQHRLTMFGKSPTALSDN</sequence>
<dbReference type="Proteomes" id="UP001164746">
    <property type="component" value="Chromosome 3"/>
</dbReference>
<feature type="coiled-coil region" evidence="1">
    <location>
        <begin position="631"/>
        <end position="661"/>
    </location>
</feature>
<feature type="compositionally biased region" description="Polar residues" evidence="2">
    <location>
        <begin position="225"/>
        <end position="237"/>
    </location>
</feature>
<feature type="region of interest" description="Disordered" evidence="2">
    <location>
        <begin position="123"/>
        <end position="237"/>
    </location>
</feature>
<feature type="region of interest" description="Disordered" evidence="2">
    <location>
        <begin position="1"/>
        <end position="23"/>
    </location>
</feature>
<keyword evidence="1" id="KW-0175">Coiled coil</keyword>
<protein>
    <submittedName>
        <fullName evidence="4">UBN2-like protein</fullName>
    </submittedName>
</protein>
<dbReference type="InterPro" id="IPR026947">
    <property type="entry name" value="UBN_middle_dom"/>
</dbReference>
<feature type="region of interest" description="Disordered" evidence="2">
    <location>
        <begin position="255"/>
        <end position="281"/>
    </location>
</feature>
<feature type="compositionally biased region" description="Polar residues" evidence="2">
    <location>
        <begin position="847"/>
        <end position="864"/>
    </location>
</feature>
<gene>
    <name evidence="4" type="ORF">MAR_023511</name>
</gene>
<dbReference type="PANTHER" id="PTHR21669">
    <property type="entry name" value="CAPZ-INTERACTING PROTEIN AND RELATED PROTEINS"/>
    <property type="match status" value="1"/>
</dbReference>
<evidence type="ECO:0000313" key="5">
    <source>
        <dbReference type="Proteomes" id="UP001164746"/>
    </source>
</evidence>
<evidence type="ECO:0000256" key="1">
    <source>
        <dbReference type="SAM" id="Coils"/>
    </source>
</evidence>
<name>A0ABY7DPU8_MYAAR</name>
<evidence type="ECO:0000259" key="3">
    <source>
        <dbReference type="Pfam" id="PF14075"/>
    </source>
</evidence>
<evidence type="ECO:0000313" key="4">
    <source>
        <dbReference type="EMBL" id="WAQ99138.1"/>
    </source>
</evidence>
<feature type="compositionally biased region" description="Low complexity" evidence="2">
    <location>
        <begin position="485"/>
        <end position="498"/>
    </location>
</feature>
<feature type="compositionally biased region" description="Polar residues" evidence="2">
    <location>
        <begin position="695"/>
        <end position="713"/>
    </location>
</feature>
<accession>A0ABY7DPU8</accession>
<feature type="region of interest" description="Disordered" evidence="2">
    <location>
        <begin position="727"/>
        <end position="759"/>
    </location>
</feature>
<dbReference type="PANTHER" id="PTHR21669:SF28">
    <property type="entry name" value="YEMANUCLEIN"/>
    <property type="match status" value="1"/>
</dbReference>
<feature type="region of interest" description="Disordered" evidence="2">
    <location>
        <begin position="549"/>
        <end position="568"/>
    </location>
</feature>
<feature type="compositionally biased region" description="Basic and acidic residues" evidence="2">
    <location>
        <begin position="162"/>
        <end position="171"/>
    </location>
</feature>
<evidence type="ECO:0000256" key="2">
    <source>
        <dbReference type="SAM" id="MobiDB-lite"/>
    </source>
</evidence>
<organism evidence="4 5">
    <name type="scientific">Mya arenaria</name>
    <name type="common">Soft-shell clam</name>
    <dbReference type="NCBI Taxonomy" id="6604"/>
    <lineage>
        <taxon>Eukaryota</taxon>
        <taxon>Metazoa</taxon>
        <taxon>Spiralia</taxon>
        <taxon>Lophotrochozoa</taxon>
        <taxon>Mollusca</taxon>
        <taxon>Bivalvia</taxon>
        <taxon>Autobranchia</taxon>
        <taxon>Heteroconchia</taxon>
        <taxon>Euheterodonta</taxon>
        <taxon>Imparidentia</taxon>
        <taxon>Neoheterodontei</taxon>
        <taxon>Myida</taxon>
        <taxon>Myoidea</taxon>
        <taxon>Myidae</taxon>
        <taxon>Mya</taxon>
    </lineage>
</organism>
<feature type="compositionally biased region" description="Polar residues" evidence="2">
    <location>
        <begin position="667"/>
        <end position="688"/>
    </location>
</feature>
<dbReference type="Pfam" id="PF14075">
    <property type="entry name" value="UBN_AB"/>
    <property type="match status" value="1"/>
</dbReference>
<feature type="compositionally biased region" description="Polar residues" evidence="2">
    <location>
        <begin position="727"/>
        <end position="736"/>
    </location>
</feature>
<feature type="region of interest" description="Disordered" evidence="2">
    <location>
        <begin position="815"/>
        <end position="864"/>
    </location>
</feature>